<organism evidence="3 4">
    <name type="scientific">Salibacterium salarium</name>
    <dbReference type="NCBI Taxonomy" id="284579"/>
    <lineage>
        <taxon>Bacteria</taxon>
        <taxon>Bacillati</taxon>
        <taxon>Bacillota</taxon>
        <taxon>Bacilli</taxon>
        <taxon>Bacillales</taxon>
        <taxon>Bacillaceae</taxon>
    </lineage>
</organism>
<proteinExistence type="predicted"/>
<protein>
    <submittedName>
        <fullName evidence="3">Uncharacterized protein</fullName>
    </submittedName>
</protein>
<dbReference type="AlphaFoldDB" id="A0A3R9PL37"/>
<accession>A0A3R9PL37</accession>
<dbReference type="Proteomes" id="UP000275076">
    <property type="component" value="Unassembled WGS sequence"/>
</dbReference>
<feature type="transmembrane region" description="Helical" evidence="2">
    <location>
        <begin position="9"/>
        <end position="27"/>
    </location>
</feature>
<comment type="caution">
    <text evidence="3">The sequence shown here is derived from an EMBL/GenBank/DDBJ whole genome shotgun (WGS) entry which is preliminary data.</text>
</comment>
<evidence type="ECO:0000313" key="3">
    <source>
        <dbReference type="EMBL" id="RSL33189.1"/>
    </source>
</evidence>
<dbReference type="EMBL" id="RBVX01000009">
    <property type="protein sequence ID" value="RSL33189.1"/>
    <property type="molecule type" value="Genomic_DNA"/>
</dbReference>
<evidence type="ECO:0000313" key="4">
    <source>
        <dbReference type="Proteomes" id="UP000275076"/>
    </source>
</evidence>
<gene>
    <name evidence="3" type="ORF">D7Z54_11200</name>
</gene>
<evidence type="ECO:0000256" key="1">
    <source>
        <dbReference type="SAM" id="MobiDB-lite"/>
    </source>
</evidence>
<reference evidence="3 4" key="1">
    <citation type="submission" date="2018-10" db="EMBL/GenBank/DDBJ databases">
        <title>Draft genome sequence of Bacillus salarius IM0101, isolated from a hypersaline soil in Inner Mongolia, China.</title>
        <authorList>
            <person name="Yamprayoonswat W."/>
            <person name="Boonvisut S."/>
            <person name="Jumpathong W."/>
            <person name="Sittihan S."/>
            <person name="Ruangsuj P."/>
            <person name="Wanthongcharoen S."/>
            <person name="Thongpramul N."/>
            <person name="Pimmason S."/>
            <person name="Yu B."/>
            <person name="Yasawong M."/>
        </authorList>
    </citation>
    <scope>NUCLEOTIDE SEQUENCE [LARGE SCALE GENOMIC DNA]</scope>
    <source>
        <strain evidence="3 4">IM0101</strain>
    </source>
</reference>
<sequence>MTFDSWKTNVLAACLGFIVVFILSIKVNLLDTALTRGVISAVVLFIVTFVLRSMYRKIQQVPEENSKNSNLENEDATKQVNHLDSSPDEEQNKEEWSEEQIKAASDLIKDKLNE</sequence>
<keyword evidence="2" id="KW-1133">Transmembrane helix</keyword>
<dbReference type="OrthoDB" id="2984106at2"/>
<keyword evidence="2" id="KW-0472">Membrane</keyword>
<evidence type="ECO:0000256" key="2">
    <source>
        <dbReference type="SAM" id="Phobius"/>
    </source>
</evidence>
<name>A0A3R9PL37_9BACI</name>
<keyword evidence="4" id="KW-1185">Reference proteome</keyword>
<feature type="transmembrane region" description="Helical" evidence="2">
    <location>
        <begin position="33"/>
        <end position="51"/>
    </location>
</feature>
<keyword evidence="2" id="KW-0812">Transmembrane</keyword>
<dbReference type="RefSeq" id="WP_125555945.1">
    <property type="nucleotide sequence ID" value="NZ_RBVX01000009.1"/>
</dbReference>
<feature type="region of interest" description="Disordered" evidence="1">
    <location>
        <begin position="61"/>
        <end position="100"/>
    </location>
</feature>